<sequence length="171" mass="19274">MYCLSCSHYTTLASLTNNSSSTSPQTNHPTNPPSRKPKIPRKNNTQQQKQLQLMEIERAIGAGTFRDNEPMQVPLRICCGTGNSNITRMTLLIVNHDESCKSDILILFTVIMDLEKQKKIVFNGILPDLSGVFEGPVEKQLRETGEWFSSHTEKRLRSSSIDFSLISSIFQ</sequence>
<dbReference type="EMBL" id="CM047902">
    <property type="protein sequence ID" value="KAJ0095433.1"/>
    <property type="molecule type" value="Genomic_DNA"/>
</dbReference>
<accession>A0ACC1B951</accession>
<organism evidence="1 2">
    <name type="scientific">Pistacia atlantica</name>
    <dbReference type="NCBI Taxonomy" id="434234"/>
    <lineage>
        <taxon>Eukaryota</taxon>
        <taxon>Viridiplantae</taxon>
        <taxon>Streptophyta</taxon>
        <taxon>Embryophyta</taxon>
        <taxon>Tracheophyta</taxon>
        <taxon>Spermatophyta</taxon>
        <taxon>Magnoliopsida</taxon>
        <taxon>eudicotyledons</taxon>
        <taxon>Gunneridae</taxon>
        <taxon>Pentapetalae</taxon>
        <taxon>rosids</taxon>
        <taxon>malvids</taxon>
        <taxon>Sapindales</taxon>
        <taxon>Anacardiaceae</taxon>
        <taxon>Pistacia</taxon>
    </lineage>
</organism>
<dbReference type="Proteomes" id="UP001164250">
    <property type="component" value="Chromosome 6"/>
</dbReference>
<keyword evidence="2" id="KW-1185">Reference proteome</keyword>
<evidence type="ECO:0000313" key="2">
    <source>
        <dbReference type="Proteomes" id="UP001164250"/>
    </source>
</evidence>
<proteinExistence type="predicted"/>
<protein>
    <submittedName>
        <fullName evidence="1">Uncharacterized protein</fullName>
    </submittedName>
</protein>
<name>A0ACC1B951_9ROSI</name>
<comment type="caution">
    <text evidence="1">The sequence shown here is derived from an EMBL/GenBank/DDBJ whole genome shotgun (WGS) entry which is preliminary data.</text>
</comment>
<reference evidence="2" key="1">
    <citation type="journal article" date="2023" name="G3 (Bethesda)">
        <title>Genome assembly and association tests identify interacting loci associated with vigor, precocity, and sex in interspecific pistachio rootstocks.</title>
        <authorList>
            <person name="Palmer W."/>
            <person name="Jacygrad E."/>
            <person name="Sagayaradj S."/>
            <person name="Cavanaugh K."/>
            <person name="Han R."/>
            <person name="Bertier L."/>
            <person name="Beede B."/>
            <person name="Kafkas S."/>
            <person name="Golino D."/>
            <person name="Preece J."/>
            <person name="Michelmore R."/>
        </authorList>
    </citation>
    <scope>NUCLEOTIDE SEQUENCE [LARGE SCALE GENOMIC DNA]</scope>
</reference>
<gene>
    <name evidence="1" type="ORF">Patl1_15475</name>
</gene>
<evidence type="ECO:0000313" key="1">
    <source>
        <dbReference type="EMBL" id="KAJ0095433.1"/>
    </source>
</evidence>